<dbReference type="InterPro" id="IPR016117">
    <property type="entry name" value="ArgJ-like_dom_sf"/>
</dbReference>
<dbReference type="CDD" id="cd02152">
    <property type="entry name" value="OAT"/>
    <property type="match status" value="1"/>
</dbReference>
<dbReference type="Gene3D" id="3.10.20.340">
    <property type="entry name" value="ArgJ beta chain, C-terminal domain"/>
    <property type="match status" value="1"/>
</dbReference>
<dbReference type="GO" id="GO:0004358">
    <property type="term" value="F:L-glutamate N-acetyltransferase activity, acting on acetyl-L-ornithine as donor"/>
    <property type="evidence" value="ECO:0007669"/>
    <property type="project" value="InterPro"/>
</dbReference>
<protein>
    <submittedName>
        <fullName evidence="8">Bifunctional ornithine acetyltransferase/N-acetylglutamate synthase</fullName>
    </submittedName>
</protein>
<organism evidence="8 9">
    <name type="scientific">Candidatus Muproteobacteria bacterium RBG_16_62_13</name>
    <dbReference type="NCBI Taxonomy" id="1817756"/>
    <lineage>
        <taxon>Bacteria</taxon>
        <taxon>Pseudomonadati</taxon>
        <taxon>Pseudomonadota</taxon>
        <taxon>Candidatus Muproteobacteria</taxon>
    </lineage>
</organism>
<dbReference type="NCBIfam" id="TIGR00120">
    <property type="entry name" value="ArgJ"/>
    <property type="match status" value="1"/>
</dbReference>
<evidence type="ECO:0000256" key="1">
    <source>
        <dbReference type="ARBA" id="ARBA00006774"/>
    </source>
</evidence>
<evidence type="ECO:0000256" key="3">
    <source>
        <dbReference type="ARBA" id="ARBA00022571"/>
    </source>
</evidence>
<evidence type="ECO:0000256" key="6">
    <source>
        <dbReference type="ARBA" id="ARBA00022813"/>
    </source>
</evidence>
<dbReference type="Proteomes" id="UP000178379">
    <property type="component" value="Unassembled WGS sequence"/>
</dbReference>
<keyword evidence="3" id="KW-0055">Arginine biosynthesis</keyword>
<feature type="non-terminal residue" evidence="8">
    <location>
        <position position="1"/>
    </location>
</feature>
<keyword evidence="7" id="KW-0012">Acyltransferase</keyword>
<reference evidence="8 9" key="1">
    <citation type="journal article" date="2016" name="Nat. Commun.">
        <title>Thousands of microbial genomes shed light on interconnected biogeochemical processes in an aquifer system.</title>
        <authorList>
            <person name="Anantharaman K."/>
            <person name="Brown C.T."/>
            <person name="Hug L.A."/>
            <person name="Sharon I."/>
            <person name="Castelle C.J."/>
            <person name="Probst A.J."/>
            <person name="Thomas B.C."/>
            <person name="Singh A."/>
            <person name="Wilkins M.J."/>
            <person name="Karaoz U."/>
            <person name="Brodie E.L."/>
            <person name="Williams K.H."/>
            <person name="Hubbard S.S."/>
            <person name="Banfield J.F."/>
        </authorList>
    </citation>
    <scope>NUCLEOTIDE SEQUENCE [LARGE SCALE GENOMIC DNA]</scope>
</reference>
<keyword evidence="5 8" id="KW-0808">Transferase</keyword>
<evidence type="ECO:0000256" key="4">
    <source>
        <dbReference type="ARBA" id="ARBA00022605"/>
    </source>
</evidence>
<dbReference type="NCBIfam" id="NF003802">
    <property type="entry name" value="PRK05388.1"/>
    <property type="match status" value="1"/>
</dbReference>
<dbReference type="GO" id="GO:0004042">
    <property type="term" value="F:L-glutamate N-acetyltransferase activity"/>
    <property type="evidence" value="ECO:0007669"/>
    <property type="project" value="TreeGrafter"/>
</dbReference>
<sequence length="266" mass="27602">ESGWGEAALGIMTTDTVPKGASRRIAVGGRPVTVTGIAKGAGMIRPDMATMLAFIATDAAIAPDALRACLNAAVNRSFNRITVDGDTSTNDACLLLATGQAGNVLVRDANGEAYATLAHAVTEVCTDLAQAIVRDAEGATKFITVEVSGGASESDCLAVAYTIAHSPLVKTAFFASDPNWGRILAAVGRAPIAQLDVGRVSLYLGDVCIARNGARAADYTEARGLAVMRAPEIRVRVDLGSGSSSATVWTSDLSHDYVRINAEYRS</sequence>
<comment type="subunit">
    <text evidence="2">Heterotetramer of two alpha and two beta chains.</text>
</comment>
<dbReference type="STRING" id="1817756.A2140_09960"/>
<dbReference type="InterPro" id="IPR002813">
    <property type="entry name" value="Arg_biosynth_ArgJ"/>
</dbReference>
<evidence type="ECO:0000256" key="5">
    <source>
        <dbReference type="ARBA" id="ARBA00022679"/>
    </source>
</evidence>
<proteinExistence type="inferred from homology"/>
<name>A0A1F6SW99_9PROT</name>
<dbReference type="InterPro" id="IPR042195">
    <property type="entry name" value="ArgJ_beta_C"/>
</dbReference>
<accession>A0A1F6SW99</accession>
<dbReference type="FunFam" id="3.10.20.340:FF:000001">
    <property type="entry name" value="Arginine biosynthesis bifunctional protein ArgJ, chloroplastic"/>
    <property type="match status" value="1"/>
</dbReference>
<comment type="caution">
    <text evidence="8">The sequence shown here is derived from an EMBL/GenBank/DDBJ whole genome shotgun (WGS) entry which is preliminary data.</text>
</comment>
<dbReference type="GO" id="GO:0006526">
    <property type="term" value="P:L-arginine biosynthetic process"/>
    <property type="evidence" value="ECO:0007669"/>
    <property type="project" value="UniProtKB-KW"/>
</dbReference>
<dbReference type="PANTHER" id="PTHR23100">
    <property type="entry name" value="ARGININE BIOSYNTHESIS BIFUNCTIONAL PROTEIN ARGJ"/>
    <property type="match status" value="1"/>
</dbReference>
<comment type="similarity">
    <text evidence="1">Belongs to the ArgJ family.</text>
</comment>
<dbReference type="AlphaFoldDB" id="A0A1F6SW99"/>
<keyword evidence="6" id="KW-0068">Autocatalytic cleavage</keyword>
<dbReference type="GO" id="GO:0006592">
    <property type="term" value="P:ornithine biosynthetic process"/>
    <property type="evidence" value="ECO:0007669"/>
    <property type="project" value="TreeGrafter"/>
</dbReference>
<dbReference type="Pfam" id="PF01960">
    <property type="entry name" value="ArgJ"/>
    <property type="match status" value="1"/>
</dbReference>
<evidence type="ECO:0000256" key="2">
    <source>
        <dbReference type="ARBA" id="ARBA00011475"/>
    </source>
</evidence>
<dbReference type="EMBL" id="MFSQ01000152">
    <property type="protein sequence ID" value="OGI37231.1"/>
    <property type="molecule type" value="Genomic_DNA"/>
</dbReference>
<keyword evidence="4" id="KW-0028">Amino-acid biosynthesis</keyword>
<dbReference type="Gene3D" id="3.60.70.12">
    <property type="entry name" value="L-amino peptidase D-ALA esterase/amidase"/>
    <property type="match status" value="1"/>
</dbReference>
<dbReference type="PANTHER" id="PTHR23100:SF0">
    <property type="entry name" value="ARGININE BIOSYNTHESIS BIFUNCTIONAL PROTEIN ARGJ, MITOCHONDRIAL"/>
    <property type="match status" value="1"/>
</dbReference>
<gene>
    <name evidence="8" type="primary">argJ</name>
    <name evidence="8" type="ORF">A2140_09960</name>
</gene>
<evidence type="ECO:0000313" key="8">
    <source>
        <dbReference type="EMBL" id="OGI37231.1"/>
    </source>
</evidence>
<dbReference type="HAMAP" id="MF_01106">
    <property type="entry name" value="ArgJ"/>
    <property type="match status" value="1"/>
</dbReference>
<evidence type="ECO:0000256" key="7">
    <source>
        <dbReference type="ARBA" id="ARBA00023315"/>
    </source>
</evidence>
<evidence type="ECO:0000313" key="9">
    <source>
        <dbReference type="Proteomes" id="UP000178379"/>
    </source>
</evidence>
<dbReference type="SUPFAM" id="SSF56266">
    <property type="entry name" value="DmpA/ArgJ-like"/>
    <property type="match status" value="1"/>
</dbReference>